<sequence length="239" mass="27969">MDKRRKPQVKILRYTDPDRLSLAKNAAVFLGKMDEENVKRPLNMLKMGHTSVFRGEHVKFEFRTTKVVYDHLITYTTAEVRACGGLRANEAHYFIPPIDAPELQEIGQRHLDTYKMLVHGIDPETNDPTERMRLQTARSVAPVSVELHYILQFNFLTLMEAIFPQRIWEPGAQPDTFEVVNLMWEQVRECDTELWDLAKDIYGPEAIAWEKARNRLKKDDPELFEKIMSKYGQLKSMWS</sequence>
<dbReference type="Gene3D" id="3.30.1360.170">
    <property type="match status" value="1"/>
</dbReference>
<dbReference type="GO" id="GO:0050797">
    <property type="term" value="F:thymidylate synthase (FAD) activity"/>
    <property type="evidence" value="ECO:0007669"/>
    <property type="project" value="InterPro"/>
</dbReference>
<dbReference type="InterPro" id="IPR036098">
    <property type="entry name" value="Thymidylate_synthase_ThyX_sf"/>
</dbReference>
<evidence type="ECO:0000313" key="1">
    <source>
        <dbReference type="EMBL" id="BCJ88067.1"/>
    </source>
</evidence>
<dbReference type="RefSeq" id="WP_200758728.1">
    <property type="nucleotide sequence ID" value="NZ_AP023366.1"/>
</dbReference>
<accession>A0A7I8DDG6</accession>
<dbReference type="Proteomes" id="UP000593802">
    <property type="component" value="Chromosome"/>
</dbReference>
<gene>
    <name evidence="1" type="ORF">skT53_30520</name>
</gene>
<dbReference type="Pfam" id="PF02511">
    <property type="entry name" value="Thy1"/>
    <property type="match status" value="1"/>
</dbReference>
<dbReference type="InterPro" id="IPR003669">
    <property type="entry name" value="Thymidylate_synthase_ThyX"/>
</dbReference>
<dbReference type="GO" id="GO:0006231">
    <property type="term" value="P:dTMP biosynthetic process"/>
    <property type="evidence" value="ECO:0007669"/>
    <property type="project" value="InterPro"/>
</dbReference>
<evidence type="ECO:0008006" key="3">
    <source>
        <dbReference type="Google" id="ProtNLM"/>
    </source>
</evidence>
<reference evidence="1 2" key="1">
    <citation type="submission" date="2020-08" db="EMBL/GenBank/DDBJ databases">
        <title>Complete Genome Sequence of Effusibacillus dendaii Strain skT53, Isolated from Farmland soil.</title>
        <authorList>
            <person name="Konishi T."/>
            <person name="Kawasaki H."/>
        </authorList>
    </citation>
    <scope>NUCLEOTIDE SEQUENCE [LARGE SCALE GENOMIC DNA]</scope>
    <source>
        <strain evidence="2">skT53</strain>
    </source>
</reference>
<dbReference type="AlphaFoldDB" id="A0A7I8DDG6"/>
<dbReference type="KEGG" id="eff:skT53_30520"/>
<proteinExistence type="predicted"/>
<dbReference type="GO" id="GO:0050660">
    <property type="term" value="F:flavin adenine dinucleotide binding"/>
    <property type="evidence" value="ECO:0007669"/>
    <property type="project" value="InterPro"/>
</dbReference>
<name>A0A7I8DDG6_9BACL</name>
<dbReference type="PROSITE" id="PS51331">
    <property type="entry name" value="THYX"/>
    <property type="match status" value="1"/>
</dbReference>
<organism evidence="1 2">
    <name type="scientific">Effusibacillus dendaii</name>
    <dbReference type="NCBI Taxonomy" id="2743772"/>
    <lineage>
        <taxon>Bacteria</taxon>
        <taxon>Bacillati</taxon>
        <taxon>Bacillota</taxon>
        <taxon>Bacilli</taxon>
        <taxon>Bacillales</taxon>
        <taxon>Alicyclobacillaceae</taxon>
        <taxon>Effusibacillus</taxon>
    </lineage>
</organism>
<keyword evidence="2" id="KW-1185">Reference proteome</keyword>
<protein>
    <recommendedName>
        <fullName evidence="3">Thymidylate synthase</fullName>
    </recommendedName>
</protein>
<evidence type="ECO:0000313" key="2">
    <source>
        <dbReference type="Proteomes" id="UP000593802"/>
    </source>
</evidence>
<dbReference type="EMBL" id="AP023366">
    <property type="protein sequence ID" value="BCJ88067.1"/>
    <property type="molecule type" value="Genomic_DNA"/>
</dbReference>
<dbReference type="SUPFAM" id="SSF69796">
    <property type="entry name" value="Thymidylate synthase-complementing protein Thy1"/>
    <property type="match status" value="1"/>
</dbReference>